<protein>
    <submittedName>
        <fullName evidence="1">Uncharacterized protein</fullName>
    </submittedName>
</protein>
<accession>A0AAD8C279</accession>
<sequence length="57" mass="6466">HSALLKAPPVLKQVWQKHRGLIMTTQKQTRAASFEKTDESLFNLLTILKMSLATSEQ</sequence>
<evidence type="ECO:0000313" key="2">
    <source>
        <dbReference type="Proteomes" id="UP001233172"/>
    </source>
</evidence>
<dbReference type="AlphaFoldDB" id="A0AAD8C279"/>
<reference evidence="1" key="1">
    <citation type="journal article" date="2023" name="PLoS Negl. Trop. Dis.">
        <title>A genome sequence for Biomphalaria pfeifferi, the major vector snail for the human-infecting parasite Schistosoma mansoni.</title>
        <authorList>
            <person name="Bu L."/>
            <person name="Lu L."/>
            <person name="Laidemitt M.R."/>
            <person name="Zhang S.M."/>
            <person name="Mutuku M."/>
            <person name="Mkoji G."/>
            <person name="Steinauer M."/>
            <person name="Loker E.S."/>
        </authorList>
    </citation>
    <scope>NUCLEOTIDE SEQUENCE</scope>
    <source>
        <strain evidence="1">KasaAsao</strain>
    </source>
</reference>
<dbReference type="EMBL" id="JASAOG010000018">
    <property type="protein sequence ID" value="KAK0064125.1"/>
    <property type="molecule type" value="Genomic_DNA"/>
</dbReference>
<evidence type="ECO:0000313" key="1">
    <source>
        <dbReference type="EMBL" id="KAK0064125.1"/>
    </source>
</evidence>
<comment type="caution">
    <text evidence="1">The sequence shown here is derived from an EMBL/GenBank/DDBJ whole genome shotgun (WGS) entry which is preliminary data.</text>
</comment>
<reference evidence="1" key="2">
    <citation type="submission" date="2023-04" db="EMBL/GenBank/DDBJ databases">
        <authorList>
            <person name="Bu L."/>
            <person name="Lu L."/>
            <person name="Laidemitt M.R."/>
            <person name="Zhang S.M."/>
            <person name="Mutuku M."/>
            <person name="Mkoji G."/>
            <person name="Steinauer M."/>
            <person name="Loker E.S."/>
        </authorList>
    </citation>
    <scope>NUCLEOTIDE SEQUENCE</scope>
    <source>
        <strain evidence="1">KasaAsao</strain>
        <tissue evidence="1">Whole Snail</tissue>
    </source>
</reference>
<dbReference type="Proteomes" id="UP001233172">
    <property type="component" value="Unassembled WGS sequence"/>
</dbReference>
<proteinExistence type="predicted"/>
<organism evidence="1 2">
    <name type="scientific">Biomphalaria pfeifferi</name>
    <name type="common">Bloodfluke planorb</name>
    <name type="synonym">Freshwater snail</name>
    <dbReference type="NCBI Taxonomy" id="112525"/>
    <lineage>
        <taxon>Eukaryota</taxon>
        <taxon>Metazoa</taxon>
        <taxon>Spiralia</taxon>
        <taxon>Lophotrochozoa</taxon>
        <taxon>Mollusca</taxon>
        <taxon>Gastropoda</taxon>
        <taxon>Heterobranchia</taxon>
        <taxon>Euthyneura</taxon>
        <taxon>Panpulmonata</taxon>
        <taxon>Hygrophila</taxon>
        <taxon>Lymnaeoidea</taxon>
        <taxon>Planorbidae</taxon>
        <taxon>Biomphalaria</taxon>
    </lineage>
</organism>
<feature type="non-terminal residue" evidence="1">
    <location>
        <position position="1"/>
    </location>
</feature>
<keyword evidence="2" id="KW-1185">Reference proteome</keyword>
<gene>
    <name evidence="1" type="ORF">Bpfe_006310</name>
</gene>
<name>A0AAD8C279_BIOPF</name>